<evidence type="ECO:0008006" key="3">
    <source>
        <dbReference type="Google" id="ProtNLM"/>
    </source>
</evidence>
<comment type="caution">
    <text evidence="1">The sequence shown here is derived from an EMBL/GenBank/DDBJ whole genome shotgun (WGS) entry which is preliminary data.</text>
</comment>
<proteinExistence type="predicted"/>
<gene>
    <name evidence="1" type="ORF">EMA8858_01199</name>
</gene>
<protein>
    <recommendedName>
        <fullName evidence="3">DUF255 domain-containing protein</fullName>
    </recommendedName>
</protein>
<name>A0ABN8EQ94_9BACT</name>
<dbReference type="RefSeq" id="WP_238805396.1">
    <property type="nucleotide sequence ID" value="NZ_CAKLPY010000001.1"/>
</dbReference>
<reference evidence="1" key="1">
    <citation type="submission" date="2021-12" db="EMBL/GenBank/DDBJ databases">
        <authorList>
            <person name="Rodrigo-Torres L."/>
            <person name="Arahal R. D."/>
            <person name="Lucena T."/>
        </authorList>
    </citation>
    <scope>NUCLEOTIDE SEQUENCE</scope>
    <source>
        <strain evidence="1">CECT 8858</strain>
    </source>
</reference>
<dbReference type="Gene3D" id="3.40.30.10">
    <property type="entry name" value="Glutaredoxin"/>
    <property type="match status" value="1"/>
</dbReference>
<dbReference type="InterPro" id="IPR036249">
    <property type="entry name" value="Thioredoxin-like_sf"/>
</dbReference>
<sequence>MKIVFAVFSLIISTTFKSFSQVDYFLPDPWPNALELAKAKNQMLVVYYSSESEKCKLCNELDKNIFSNSNLMDKLSSKVLFYKFSIEAKKNDKELEKRLKDYNASTPSLLFFLPSGEVIHQVKLITSDFDLESMFESVNLRWDTYKRNIANYQHYIQNKSNPEVVKNFITILLERSPTIYLNHLIKEYLVLLKKEEIVSDETIDLTLRSIYYPDDELNEFLFLQLQQSAEKGNLYFQYALKEKILSTPIQAITRGTLESKLKLKKAINIANRCNQIAPNFSNKGKQIFDLYYHSTAANKIRFMKLAKAYYHEKDINFDKQELALKDAVFYKKILDNIASDTTISDLKKSIMAAKKNYFSNVQASNLTFIAKTILFQQNHPKKIEVGIRCAKKAVELAPNTDRMATYALLCDKNERYKIAYEMLLSAIETESSTDDKIGSDISRQAYNTFLKIQKMIPSEY</sequence>
<dbReference type="SUPFAM" id="SSF52833">
    <property type="entry name" value="Thioredoxin-like"/>
    <property type="match status" value="1"/>
</dbReference>
<evidence type="ECO:0000313" key="1">
    <source>
        <dbReference type="EMBL" id="CAH0995079.1"/>
    </source>
</evidence>
<accession>A0ABN8EQ94</accession>
<dbReference type="Proteomes" id="UP000837932">
    <property type="component" value="Unassembled WGS sequence"/>
</dbReference>
<dbReference type="EMBL" id="CAKLPY010000001">
    <property type="protein sequence ID" value="CAH0995079.1"/>
    <property type="molecule type" value="Genomic_DNA"/>
</dbReference>
<evidence type="ECO:0000313" key="2">
    <source>
        <dbReference type="Proteomes" id="UP000837932"/>
    </source>
</evidence>
<organism evidence="1 2">
    <name type="scientific">Emticicia aquatica</name>
    <dbReference type="NCBI Taxonomy" id="1681835"/>
    <lineage>
        <taxon>Bacteria</taxon>
        <taxon>Pseudomonadati</taxon>
        <taxon>Bacteroidota</taxon>
        <taxon>Cytophagia</taxon>
        <taxon>Cytophagales</taxon>
        <taxon>Leadbetterellaceae</taxon>
        <taxon>Emticicia</taxon>
    </lineage>
</organism>
<keyword evidence="2" id="KW-1185">Reference proteome</keyword>